<reference evidence="1 2" key="1">
    <citation type="journal article" date="2015" name="Genome Biol. Evol.">
        <title>Comparative Genomics of a Bacterivorous Green Alga Reveals Evolutionary Causalities and Consequences of Phago-Mixotrophic Mode of Nutrition.</title>
        <authorList>
            <person name="Burns J.A."/>
            <person name="Paasch A."/>
            <person name="Narechania A."/>
            <person name="Kim E."/>
        </authorList>
    </citation>
    <scope>NUCLEOTIDE SEQUENCE [LARGE SCALE GENOMIC DNA]</scope>
    <source>
        <strain evidence="1 2">PLY_AMNH</strain>
    </source>
</reference>
<dbReference type="Proteomes" id="UP001190700">
    <property type="component" value="Unassembled WGS sequence"/>
</dbReference>
<proteinExistence type="predicted"/>
<evidence type="ECO:0000313" key="1">
    <source>
        <dbReference type="EMBL" id="KAK3265733.1"/>
    </source>
</evidence>
<comment type="caution">
    <text evidence="1">The sequence shown here is derived from an EMBL/GenBank/DDBJ whole genome shotgun (WGS) entry which is preliminary data.</text>
</comment>
<accession>A0AAE0FU75</accession>
<dbReference type="EMBL" id="LGRX02013719">
    <property type="protein sequence ID" value="KAK3265733.1"/>
    <property type="molecule type" value="Genomic_DNA"/>
</dbReference>
<protein>
    <submittedName>
        <fullName evidence="1">Uncharacterized protein</fullName>
    </submittedName>
</protein>
<gene>
    <name evidence="1" type="ORF">CYMTET_25589</name>
</gene>
<evidence type="ECO:0000313" key="2">
    <source>
        <dbReference type="Proteomes" id="UP001190700"/>
    </source>
</evidence>
<dbReference type="AlphaFoldDB" id="A0AAE0FU75"/>
<name>A0AAE0FU75_9CHLO</name>
<keyword evidence="2" id="KW-1185">Reference proteome</keyword>
<sequence>MLSRKHPDRSAHVAGFHPEGTPIAEILSVLDEAFLDPEEEVYESCLYSYSLELGEAPLDLPAAQAAAVVPHSAVDGEEPWTESEWAIWDSCGRSEEQYYDAVNRFNSYQDPGDGDCPDGEMTPAQLHVAVHQPSDPAMSLQHFSVEPQQPAVPAADVQITTTNTEFPGAVQLVSTAPPSQPRGPGGPGRRPYGAGHFMYMSLLCILAFSGTADAVQSGGASGAVLEVHPRALVLWHAITWGLAISACLPAVGARTPVRTWRHLVNRQSPAGGPQPSTTQPPAVTVVYPLVPAGYTGILVYGSAESVPLYVPDEEWAASGFSSLASAVPAPVRVDRGIVCDSGATCVMCGDLSACTDVDYTQYAKWAFLKGSPAALAKTGEHNFDISLFGDDLPPRRG</sequence>
<organism evidence="1 2">
    <name type="scientific">Cymbomonas tetramitiformis</name>
    <dbReference type="NCBI Taxonomy" id="36881"/>
    <lineage>
        <taxon>Eukaryota</taxon>
        <taxon>Viridiplantae</taxon>
        <taxon>Chlorophyta</taxon>
        <taxon>Pyramimonadophyceae</taxon>
        <taxon>Pyramimonadales</taxon>
        <taxon>Pyramimonadaceae</taxon>
        <taxon>Cymbomonas</taxon>
    </lineage>
</organism>